<dbReference type="EMBL" id="JAHXZJ010000002">
    <property type="protein sequence ID" value="KAH0564576.1"/>
    <property type="molecule type" value="Genomic_DNA"/>
</dbReference>
<protein>
    <submittedName>
        <fullName evidence="1">Uncharacterized protein</fullName>
    </submittedName>
</protein>
<dbReference type="AlphaFoldDB" id="A0AAV7J408"/>
<dbReference type="Proteomes" id="UP000826195">
    <property type="component" value="Unassembled WGS sequence"/>
</dbReference>
<gene>
    <name evidence="1" type="ORF">KQX54_012899</name>
</gene>
<comment type="caution">
    <text evidence="1">The sequence shown here is derived from an EMBL/GenBank/DDBJ whole genome shotgun (WGS) entry which is preliminary data.</text>
</comment>
<sequence length="94" mass="11003">MRFEENHFTSRFLSRKTDLHQPSAPDCSSKTRQTISLAVKFVFPFINELRNLKSIGLQDQWIPFLTQFILSFYHQVSGKVFSESGFHGMLENFN</sequence>
<proteinExistence type="predicted"/>
<reference evidence="1 2" key="1">
    <citation type="journal article" date="2021" name="J. Hered.">
        <title>A chromosome-level genome assembly of the parasitoid wasp, Cotesia glomerata (Hymenoptera: Braconidae).</title>
        <authorList>
            <person name="Pinto B.J."/>
            <person name="Weis J.J."/>
            <person name="Gamble T."/>
            <person name="Ode P.J."/>
            <person name="Paul R."/>
            <person name="Zaspel J.M."/>
        </authorList>
    </citation>
    <scope>NUCLEOTIDE SEQUENCE [LARGE SCALE GENOMIC DNA]</scope>
    <source>
        <strain evidence="1">CgM1</strain>
    </source>
</reference>
<organism evidence="1 2">
    <name type="scientific">Cotesia glomerata</name>
    <name type="common">Lepidopteran parasitic wasp</name>
    <name type="synonym">Apanteles glomeratus</name>
    <dbReference type="NCBI Taxonomy" id="32391"/>
    <lineage>
        <taxon>Eukaryota</taxon>
        <taxon>Metazoa</taxon>
        <taxon>Ecdysozoa</taxon>
        <taxon>Arthropoda</taxon>
        <taxon>Hexapoda</taxon>
        <taxon>Insecta</taxon>
        <taxon>Pterygota</taxon>
        <taxon>Neoptera</taxon>
        <taxon>Endopterygota</taxon>
        <taxon>Hymenoptera</taxon>
        <taxon>Apocrita</taxon>
        <taxon>Ichneumonoidea</taxon>
        <taxon>Braconidae</taxon>
        <taxon>Microgastrinae</taxon>
        <taxon>Cotesia</taxon>
    </lineage>
</organism>
<evidence type="ECO:0000313" key="2">
    <source>
        <dbReference type="Proteomes" id="UP000826195"/>
    </source>
</evidence>
<name>A0AAV7J408_COTGL</name>
<accession>A0AAV7J408</accession>
<evidence type="ECO:0000313" key="1">
    <source>
        <dbReference type="EMBL" id="KAH0564576.1"/>
    </source>
</evidence>
<keyword evidence="2" id="KW-1185">Reference proteome</keyword>